<dbReference type="InterPro" id="IPR011990">
    <property type="entry name" value="TPR-like_helical_dom_sf"/>
</dbReference>
<evidence type="ECO:0000256" key="12">
    <source>
        <dbReference type="PIRNR" id="PIRNR008835"/>
    </source>
</evidence>
<dbReference type="CDD" id="cd12212">
    <property type="entry name" value="Fis1"/>
    <property type="match status" value="1"/>
</dbReference>
<dbReference type="GO" id="GO:0000422">
    <property type="term" value="P:autophagy of mitochondrion"/>
    <property type="evidence" value="ECO:0007669"/>
    <property type="project" value="TreeGrafter"/>
</dbReference>
<evidence type="ECO:0000256" key="4">
    <source>
        <dbReference type="ARBA" id="ARBA00022692"/>
    </source>
</evidence>
<dbReference type="InterPro" id="IPR028061">
    <property type="entry name" value="Fis1_TPR_C"/>
</dbReference>
<evidence type="ECO:0000256" key="5">
    <source>
        <dbReference type="ARBA" id="ARBA00022737"/>
    </source>
</evidence>
<comment type="subcellular location">
    <subcellularLocation>
        <location evidence="1">Mitochondrion outer membrane</location>
        <topology evidence="1">Single-pass membrane protein</topology>
    </subcellularLocation>
</comment>
<evidence type="ECO:0000256" key="7">
    <source>
        <dbReference type="ARBA" id="ARBA00022803"/>
    </source>
</evidence>
<keyword evidence="8 13" id="KW-1133">Transmembrane helix</keyword>
<comment type="caution">
    <text evidence="14">The sequence shown here is derived from an EMBL/GenBank/DDBJ whole genome shotgun (WGS) entry which is preliminary data.</text>
</comment>
<evidence type="ECO:0000256" key="6">
    <source>
        <dbReference type="ARBA" id="ARBA00022787"/>
    </source>
</evidence>
<organism evidence="14 15">
    <name type="scientific">Bifiguratus adelaidae</name>
    <dbReference type="NCBI Taxonomy" id="1938954"/>
    <lineage>
        <taxon>Eukaryota</taxon>
        <taxon>Fungi</taxon>
        <taxon>Fungi incertae sedis</taxon>
        <taxon>Mucoromycota</taxon>
        <taxon>Mucoromycotina</taxon>
        <taxon>Endogonomycetes</taxon>
        <taxon>Endogonales</taxon>
        <taxon>Endogonales incertae sedis</taxon>
        <taxon>Bifiguratus</taxon>
    </lineage>
</organism>
<dbReference type="GO" id="GO:0005778">
    <property type="term" value="C:peroxisomal membrane"/>
    <property type="evidence" value="ECO:0007669"/>
    <property type="project" value="TreeGrafter"/>
</dbReference>
<evidence type="ECO:0000256" key="1">
    <source>
        <dbReference type="ARBA" id="ARBA00004572"/>
    </source>
</evidence>
<dbReference type="InterPro" id="IPR033745">
    <property type="entry name" value="Fis1_cytosol"/>
</dbReference>
<keyword evidence="5" id="KW-0677">Repeat</keyword>
<accession>A0A261XU03</accession>
<dbReference type="AlphaFoldDB" id="A0A261XU03"/>
<evidence type="ECO:0000256" key="13">
    <source>
        <dbReference type="SAM" id="Phobius"/>
    </source>
</evidence>
<dbReference type="Gene3D" id="1.25.40.10">
    <property type="entry name" value="Tetratricopeptide repeat domain"/>
    <property type="match status" value="1"/>
</dbReference>
<dbReference type="InterPro" id="IPR016543">
    <property type="entry name" value="Fis1"/>
</dbReference>
<evidence type="ECO:0000313" key="15">
    <source>
        <dbReference type="Proteomes" id="UP000242875"/>
    </source>
</evidence>
<keyword evidence="4 13" id="KW-0812">Transmembrane</keyword>
<protein>
    <recommendedName>
        <fullName evidence="3 12">Mitochondrial fission 1 protein</fullName>
    </recommendedName>
</protein>
<dbReference type="EMBL" id="MVBO01000231">
    <property type="protein sequence ID" value="OZJ01830.1"/>
    <property type="molecule type" value="Genomic_DNA"/>
</dbReference>
<dbReference type="GO" id="GO:0016559">
    <property type="term" value="P:peroxisome fission"/>
    <property type="evidence" value="ECO:0007669"/>
    <property type="project" value="TreeGrafter"/>
</dbReference>
<evidence type="ECO:0000256" key="2">
    <source>
        <dbReference type="ARBA" id="ARBA00008937"/>
    </source>
</evidence>
<dbReference type="InterPro" id="IPR028058">
    <property type="entry name" value="Fis1_TPR_N"/>
</dbReference>
<name>A0A261XU03_9FUNG</name>
<keyword evidence="7" id="KW-0802">TPR repeat</keyword>
<reference evidence="14 15" key="1">
    <citation type="journal article" date="2017" name="Mycologia">
        <title>Bifiguratus adelaidae, gen. et sp. nov., a new member of Mucoromycotina in endophytic and soil-dwelling habitats.</title>
        <authorList>
            <person name="Torres-Cruz T.J."/>
            <person name="Billingsley Tobias T.L."/>
            <person name="Almatruk M."/>
            <person name="Hesse C."/>
            <person name="Kuske C.R."/>
            <person name="Desiro A."/>
            <person name="Benucci G.M."/>
            <person name="Bonito G."/>
            <person name="Stajich J.E."/>
            <person name="Dunlap C."/>
            <person name="Arnold A.E."/>
            <person name="Porras-Alfaro A."/>
        </authorList>
    </citation>
    <scope>NUCLEOTIDE SEQUENCE [LARGE SCALE GENOMIC DNA]</scope>
    <source>
        <strain evidence="14 15">AZ0501</strain>
    </source>
</reference>
<dbReference type="FunFam" id="1.25.40.10:FF:000179">
    <property type="entry name" value="Mitochondrial fission 1 protein"/>
    <property type="match status" value="1"/>
</dbReference>
<dbReference type="Pfam" id="PF14852">
    <property type="entry name" value="Fis1_TPR_N"/>
    <property type="match status" value="1"/>
</dbReference>
<proteinExistence type="inferred from homology"/>
<dbReference type="SUPFAM" id="SSF48452">
    <property type="entry name" value="TPR-like"/>
    <property type="match status" value="1"/>
</dbReference>
<evidence type="ECO:0000313" key="14">
    <source>
        <dbReference type="EMBL" id="OZJ01830.1"/>
    </source>
</evidence>
<comment type="similarity">
    <text evidence="2 12">Belongs to the FIS1 family.</text>
</comment>
<keyword evidence="9 12" id="KW-0496">Mitochondrion</keyword>
<dbReference type="OrthoDB" id="421154at2759"/>
<dbReference type="PANTHER" id="PTHR13247">
    <property type="entry name" value="TETRATRICOPEPTIDE REPEAT PROTEIN 11 TPR REPEAT PROTEIN 11"/>
    <property type="match status" value="1"/>
</dbReference>
<feature type="transmembrane region" description="Helical" evidence="13">
    <location>
        <begin position="125"/>
        <end position="147"/>
    </location>
</feature>
<evidence type="ECO:0000256" key="11">
    <source>
        <dbReference type="ARBA" id="ARBA00025016"/>
    </source>
</evidence>
<gene>
    <name evidence="14" type="ORF">BZG36_04787</name>
</gene>
<dbReference type="Proteomes" id="UP000242875">
    <property type="component" value="Unassembled WGS sequence"/>
</dbReference>
<keyword evidence="15" id="KW-1185">Reference proteome</keyword>
<dbReference type="Pfam" id="PF14853">
    <property type="entry name" value="Fis1_TPR_C"/>
    <property type="match status" value="1"/>
</dbReference>
<keyword evidence="6 12" id="KW-1000">Mitochondrion outer membrane</keyword>
<keyword evidence="10 12" id="KW-0472">Membrane</keyword>
<evidence type="ECO:0000256" key="3">
    <source>
        <dbReference type="ARBA" id="ARBA00014314"/>
    </source>
</evidence>
<evidence type="ECO:0000256" key="9">
    <source>
        <dbReference type="ARBA" id="ARBA00023128"/>
    </source>
</evidence>
<dbReference type="GO" id="GO:0005741">
    <property type="term" value="C:mitochondrial outer membrane"/>
    <property type="evidence" value="ECO:0007669"/>
    <property type="project" value="UniProtKB-SubCell"/>
</dbReference>
<dbReference type="PIRSF" id="PIRSF008835">
    <property type="entry name" value="TPR_repeat_11_Fis1"/>
    <property type="match status" value="1"/>
</dbReference>
<evidence type="ECO:0000256" key="8">
    <source>
        <dbReference type="ARBA" id="ARBA00022989"/>
    </source>
</evidence>
<comment type="function">
    <text evidence="11">Has a role in mitochondrial fission. Has a role in outer membrane fission but not matrix separation.</text>
</comment>
<sequence>MGDNLPNVQDAEVPLAPQELEVLRRQYVREGEDVSIQTKFNYAWGLVKSNKSVDNREGAQLLTEIYQSSPERRRECLYYLAIANYKLGVYNDARKYNEQLLQFEPTNRQALGLRTMIEKKVAKEGMIGIAIVGGLAAIGGIVIASLVRMNREK</sequence>
<dbReference type="PANTHER" id="PTHR13247:SF0">
    <property type="entry name" value="MITOCHONDRIAL FISSION 1 PROTEIN"/>
    <property type="match status" value="1"/>
</dbReference>
<dbReference type="GO" id="GO:0000266">
    <property type="term" value="P:mitochondrial fission"/>
    <property type="evidence" value="ECO:0007669"/>
    <property type="project" value="UniProtKB-UniRule"/>
</dbReference>
<evidence type="ECO:0000256" key="10">
    <source>
        <dbReference type="ARBA" id="ARBA00023136"/>
    </source>
</evidence>
<comment type="domain">
    <text evidence="12">The C-terminus is required for mitochondrial localization, while the N-terminus is necessary for mitochondrial fission.</text>
</comment>